<dbReference type="AlphaFoldDB" id="A0A2C9CUB4"/>
<dbReference type="EMBL" id="OCTN01000006">
    <property type="protein sequence ID" value="SOH94956.1"/>
    <property type="molecule type" value="Genomic_DNA"/>
</dbReference>
<dbReference type="GO" id="GO:0005506">
    <property type="term" value="F:iron ion binding"/>
    <property type="evidence" value="ECO:0007669"/>
    <property type="project" value="InterPro"/>
</dbReference>
<dbReference type="InterPro" id="IPR008274">
    <property type="entry name" value="AldOxase/xan_DH_MoCoBD1"/>
</dbReference>
<dbReference type="SMART" id="SM01008">
    <property type="entry name" value="Ald_Xan_dh_C"/>
    <property type="match status" value="1"/>
</dbReference>
<dbReference type="GO" id="GO:0016491">
    <property type="term" value="F:oxidoreductase activity"/>
    <property type="evidence" value="ECO:0007669"/>
    <property type="project" value="UniProtKB-KW"/>
</dbReference>
<evidence type="ECO:0000256" key="1">
    <source>
        <dbReference type="ARBA" id="ARBA00022505"/>
    </source>
</evidence>
<keyword evidence="2" id="KW-0560">Oxidoreductase</keyword>
<evidence type="ECO:0000313" key="5">
    <source>
        <dbReference type="Proteomes" id="UP000220034"/>
    </source>
</evidence>
<dbReference type="Gene3D" id="3.90.1170.50">
    <property type="entry name" value="Aldehyde oxidase/xanthine dehydrogenase, a/b hammerhead"/>
    <property type="match status" value="1"/>
</dbReference>
<dbReference type="Pfam" id="PF20256">
    <property type="entry name" value="MoCoBD_2"/>
    <property type="match status" value="1"/>
</dbReference>
<dbReference type="SUPFAM" id="SSF54665">
    <property type="entry name" value="CO dehydrogenase molybdoprotein N-domain-like"/>
    <property type="match status" value="1"/>
</dbReference>
<dbReference type="Gene3D" id="3.30.365.10">
    <property type="entry name" value="Aldehyde oxidase/xanthine dehydrogenase, molybdopterin binding domain"/>
    <property type="match status" value="4"/>
</dbReference>
<dbReference type="OrthoDB" id="9763985at2"/>
<dbReference type="InterPro" id="IPR016208">
    <property type="entry name" value="Ald_Oxase/xanthine_DH-like"/>
</dbReference>
<dbReference type="Pfam" id="PF02738">
    <property type="entry name" value="MoCoBD_1"/>
    <property type="match status" value="1"/>
</dbReference>
<dbReference type="InterPro" id="IPR037165">
    <property type="entry name" value="AldOxase/xan_DH_Mopterin-bd_sf"/>
</dbReference>
<dbReference type="InterPro" id="IPR036856">
    <property type="entry name" value="Ald_Oxase/Xan_DH_a/b_sf"/>
</dbReference>
<name>A0A2C9CUB4_9RHOB</name>
<dbReference type="PANTHER" id="PTHR11908">
    <property type="entry name" value="XANTHINE DEHYDROGENASE"/>
    <property type="match status" value="1"/>
</dbReference>
<dbReference type="Proteomes" id="UP000220034">
    <property type="component" value="Unassembled WGS sequence"/>
</dbReference>
<dbReference type="InterPro" id="IPR000674">
    <property type="entry name" value="Ald_Oxase/Xan_DH_a/b"/>
</dbReference>
<sequence>MAQGSLIGQSLPRVEDDRLLDGAGCYIDDVALPGMMHMAILRSSDAHGRITALDCSAARLVPGVIDVFTAEDWPQDMPVIPMRLIPLESSVPFLQRPLAQGKVRYVGEPVAVVVARDRRTAEDALEFLELEIEALPPVVTRDQALAATGDALMVPEVGTNISAQYQIGRGDIEDAFARADVTLKKTFQSHRHTAVPLETRGTIAVFDIAAGKLTIHGASKVTFFNRAELAKAFNLRNDQVDLITSDIGGGFGVRGELYPEYYLAAEASRRTGRPVKWIEDRREHFAATNHSRDVDCELEIAALKDGTILGMRGQVRADMGAYIRTNGNVVPAKAGQFLPGPYRVPAFACEVLALVTNKTPVGTYRGPGRIEANFFRERMLDCLADELGMDPAALRMKNLLGAAEMPFDTGDLLPNAQKVVFDSGDYPATFRKLLDECDWDAPAQVHSDGRLHAMGLACFNESSGGGLYENARISVAASGQITVSTGSSSMGQGVETAIRQICADALSMAPERITVALSSTTLLSDGVGSFHSRSTVMAGSAVGQAAAELLDQARGEAGRRLNAAPAELDYSDGVFRVMGQSDRSIRLSDLSAMLSDQGGLDVESRYEQAPLGFSFGAHAAHVAIDPGTGDIEVLDYWVVEDVGRVLNPALVEGQTIGGVVQGLGDALYGELVYDDMGQLLTASFADYLLPTSTEVPDIRAVATGDYPSPHNPYGFKGAGEGGIVAVAAAVGNAIARAIGPAGDAICQTPFHPEKILTLLHAAKKGKQ</sequence>
<keyword evidence="5" id="KW-1185">Reference proteome</keyword>
<dbReference type="RefSeq" id="WP_097931029.1">
    <property type="nucleotide sequence ID" value="NZ_OCTN01000006.1"/>
</dbReference>
<reference evidence="5" key="1">
    <citation type="submission" date="2017-09" db="EMBL/GenBank/DDBJ databases">
        <authorList>
            <person name="Varghese N."/>
            <person name="Submissions S."/>
        </authorList>
    </citation>
    <scope>NUCLEOTIDE SEQUENCE [LARGE SCALE GENOMIC DNA]</scope>
    <source>
        <strain evidence="5">C7</strain>
    </source>
</reference>
<dbReference type="SUPFAM" id="SSF56003">
    <property type="entry name" value="Molybdenum cofactor-binding domain"/>
    <property type="match status" value="1"/>
</dbReference>
<dbReference type="InterPro" id="IPR046867">
    <property type="entry name" value="AldOxase/xan_DH_MoCoBD2"/>
</dbReference>
<feature type="domain" description="Aldehyde oxidase/xanthine dehydrogenase a/b hammerhead" evidence="3">
    <location>
        <begin position="21"/>
        <end position="136"/>
    </location>
</feature>
<keyword evidence="1" id="KW-0500">Molybdenum</keyword>
<gene>
    <name evidence="4" type="ORF">SAMN06273572_106107</name>
</gene>
<dbReference type="PANTHER" id="PTHR11908:SF132">
    <property type="entry name" value="ALDEHYDE OXIDASE 1-RELATED"/>
    <property type="match status" value="1"/>
</dbReference>
<evidence type="ECO:0000259" key="3">
    <source>
        <dbReference type="SMART" id="SM01008"/>
    </source>
</evidence>
<organism evidence="4 5">
    <name type="scientific">Pontivivens marinum</name>
    <dbReference type="NCBI Taxonomy" id="1690039"/>
    <lineage>
        <taxon>Bacteria</taxon>
        <taxon>Pseudomonadati</taxon>
        <taxon>Pseudomonadota</taxon>
        <taxon>Alphaproteobacteria</taxon>
        <taxon>Rhodobacterales</taxon>
        <taxon>Paracoccaceae</taxon>
        <taxon>Pontivivens</taxon>
    </lineage>
</organism>
<accession>A0A2C9CUB4</accession>
<evidence type="ECO:0000256" key="2">
    <source>
        <dbReference type="ARBA" id="ARBA00023002"/>
    </source>
</evidence>
<proteinExistence type="predicted"/>
<protein>
    <submittedName>
        <fullName evidence="4">Carbon-monoxide dehydrogenase large subunit</fullName>
    </submittedName>
</protein>
<dbReference type="Pfam" id="PF01315">
    <property type="entry name" value="Ald_Xan_dh_C"/>
    <property type="match status" value="1"/>
</dbReference>
<evidence type="ECO:0000313" key="4">
    <source>
        <dbReference type="EMBL" id="SOH94956.1"/>
    </source>
</evidence>